<keyword evidence="4" id="KW-1185">Reference proteome</keyword>
<dbReference type="Gene3D" id="2.30.40.10">
    <property type="entry name" value="Urease, subunit C, domain 1"/>
    <property type="match status" value="1"/>
</dbReference>
<reference evidence="3 4" key="1">
    <citation type="submission" date="2019-02" db="EMBL/GenBank/DDBJ databases">
        <title>Draft genome sequences of novel Actinobacteria.</title>
        <authorList>
            <person name="Sahin N."/>
            <person name="Ay H."/>
            <person name="Saygin H."/>
        </authorList>
    </citation>
    <scope>NUCLEOTIDE SEQUENCE [LARGE SCALE GENOMIC DNA]</scope>
    <source>
        <strain evidence="3 4">KC603</strain>
    </source>
</reference>
<dbReference type="InterPro" id="IPR011059">
    <property type="entry name" value="Metal-dep_hydrolase_composite"/>
</dbReference>
<accession>A0A4R4RLT9</accession>
<comment type="caution">
    <text evidence="3">The sequence shown here is derived from an EMBL/GenBank/DDBJ whole genome shotgun (WGS) entry which is preliminary data.</text>
</comment>
<feature type="domain" description="Amidohydrolase-related" evidence="2">
    <location>
        <begin position="44"/>
        <end position="408"/>
    </location>
</feature>
<evidence type="ECO:0000313" key="4">
    <source>
        <dbReference type="Proteomes" id="UP000295621"/>
    </source>
</evidence>
<keyword evidence="1 3" id="KW-0378">Hydrolase</keyword>
<sequence length="440" mass="46136">MDPSAGVIEDGAVAVGGGRVTAVGTAIDLAGLTPSRTVDCRGAVVLPGLVDTHTHLYQGLARSLGEGRPLWSWLTDFMWPYAAALTREDARLAALLGAVEAARAGTTSLLDHHYAPADPETVLAVAEAVEDVGLRGVVARGMAGTPSAVARENGLAGGLFAHPTSAEIELTRDCMTARPPDSRVAVWPGPHNVTYADQALLRASAELARDAGTGWHTHCSSTPRDPETYRRAYGTTPVAWLHEQGLLGPGATLAHGIHLTDAEVRMVGETGSAVAHCPVSNQYGADGVLRLRELRAAGAVVGLGTDGAAYNHRQDLFECMKQAVLVQRLHRLDPEAAHSHEALALATREGARLLGIDAGVLAPGRLADLTVVGLDAPHLTPHHDVRATLVYAARGSDVRMTIVGGEVVVEDGRCTRVDEDAICAEALDRARAVVRRAGIV</sequence>
<dbReference type="SUPFAM" id="SSF51338">
    <property type="entry name" value="Composite domain of metallo-dependent hydrolases"/>
    <property type="match status" value="2"/>
</dbReference>
<dbReference type="OrthoDB" id="3189065at2"/>
<evidence type="ECO:0000313" key="3">
    <source>
        <dbReference type="EMBL" id="TDC50029.1"/>
    </source>
</evidence>
<name>A0A4R4RLT9_9ACTN</name>
<organism evidence="3 4">
    <name type="scientific">Jiangella ureilytica</name>
    <dbReference type="NCBI Taxonomy" id="2530374"/>
    <lineage>
        <taxon>Bacteria</taxon>
        <taxon>Bacillati</taxon>
        <taxon>Actinomycetota</taxon>
        <taxon>Actinomycetes</taxon>
        <taxon>Jiangellales</taxon>
        <taxon>Jiangellaceae</taxon>
        <taxon>Jiangella</taxon>
    </lineage>
</organism>
<dbReference type="Gene3D" id="3.20.20.140">
    <property type="entry name" value="Metal-dependent hydrolases"/>
    <property type="match status" value="1"/>
</dbReference>
<evidence type="ECO:0000256" key="1">
    <source>
        <dbReference type="ARBA" id="ARBA00022801"/>
    </source>
</evidence>
<dbReference type="SUPFAM" id="SSF51556">
    <property type="entry name" value="Metallo-dependent hydrolases"/>
    <property type="match status" value="1"/>
</dbReference>
<dbReference type="InterPro" id="IPR050287">
    <property type="entry name" value="MTA/SAH_deaminase"/>
</dbReference>
<dbReference type="GO" id="GO:0016810">
    <property type="term" value="F:hydrolase activity, acting on carbon-nitrogen (but not peptide) bonds"/>
    <property type="evidence" value="ECO:0007669"/>
    <property type="project" value="InterPro"/>
</dbReference>
<protein>
    <submittedName>
        <fullName evidence="3">Amidohydrolase</fullName>
    </submittedName>
</protein>
<dbReference type="EMBL" id="SMKL01000035">
    <property type="protein sequence ID" value="TDC50029.1"/>
    <property type="molecule type" value="Genomic_DNA"/>
</dbReference>
<dbReference type="CDD" id="cd01298">
    <property type="entry name" value="ATZ_TRZ_like"/>
    <property type="match status" value="1"/>
</dbReference>
<dbReference type="Proteomes" id="UP000295621">
    <property type="component" value="Unassembled WGS sequence"/>
</dbReference>
<dbReference type="PANTHER" id="PTHR43794:SF11">
    <property type="entry name" value="AMIDOHYDROLASE-RELATED DOMAIN-CONTAINING PROTEIN"/>
    <property type="match status" value="1"/>
</dbReference>
<dbReference type="InterPro" id="IPR006680">
    <property type="entry name" value="Amidohydro-rel"/>
</dbReference>
<dbReference type="Pfam" id="PF01979">
    <property type="entry name" value="Amidohydro_1"/>
    <property type="match status" value="1"/>
</dbReference>
<dbReference type="InterPro" id="IPR032466">
    <property type="entry name" value="Metal_Hydrolase"/>
</dbReference>
<gene>
    <name evidence="3" type="ORF">E1212_16320</name>
</gene>
<dbReference type="AlphaFoldDB" id="A0A4R4RLT9"/>
<proteinExistence type="predicted"/>
<evidence type="ECO:0000259" key="2">
    <source>
        <dbReference type="Pfam" id="PF01979"/>
    </source>
</evidence>
<dbReference type="PANTHER" id="PTHR43794">
    <property type="entry name" value="AMINOHYDROLASE SSNA-RELATED"/>
    <property type="match status" value="1"/>
</dbReference>